<dbReference type="Proteomes" id="UP000092598">
    <property type="component" value="Chromosome"/>
</dbReference>
<name>A0A1B1MDQ4_STRLN</name>
<evidence type="ECO:0000313" key="2">
    <source>
        <dbReference type="Proteomes" id="UP000092598"/>
    </source>
</evidence>
<dbReference type="PATRIC" id="fig|1915.4.peg.4942"/>
<accession>A0A1B1MDQ4</accession>
<reference evidence="1 2" key="1">
    <citation type="submission" date="2016-07" db="EMBL/GenBank/DDBJ databases">
        <title>Enhancement of antibiotic productionsby engineered nitrateutilization in actinobacteria.</title>
        <authorList>
            <person name="Meng S.C."/>
        </authorList>
    </citation>
    <scope>NUCLEOTIDE SEQUENCE [LARGE SCALE GENOMIC DNA]</scope>
    <source>
        <strain evidence="1 2">NRRL 2936</strain>
    </source>
</reference>
<proteinExistence type="predicted"/>
<gene>
    <name evidence="1" type="ORF">SLINC_4470</name>
</gene>
<evidence type="ECO:0000313" key="1">
    <source>
        <dbReference type="EMBL" id="ANS66694.1"/>
    </source>
</evidence>
<sequence length="464" mass="49098">MTMTIGARPRAVLAALGTLGLALTAAVSPASAAGGTPTTPTQLFNGYRNCSTDADRPSYRSAHEGLVVMGIPGTTDTSADPLMGVRYQVWPVSDPTQVTTVARDRVSPGFEAPVTLPASALADGQTYAWQARSVIGDAVSDWTAPCYITIDNTRPANAPTISSPNYPPEGWTEGGEPVEFTLGANGADDVEGYEFSWQQDLPVIGVSIGEYGIPQPVDPYENTKYFKRADTLGGSATLKLIPPSGSGPMTLWVRSLDRAYNGSATASYRFYVGSAGPTITPSVPNPEFGEPTDFTFRPDPGLQAKSPVVSYSVQTVGGRNDRTFEIPADADGTATTRLTLDGEYGESLQVSSKSANGWVSDRTWWGVSYDTTPTVTSAAYPENGSSGGAGVPGTFTFTPKVKDVVSYTYTFNNGDPEVTVPAAADHTASVDWTPPTDGWYDLTVYATTGSGLRTASYDYYFTVN</sequence>
<keyword evidence="2" id="KW-1185">Reference proteome</keyword>
<dbReference type="AlphaFoldDB" id="A0A1B1MDQ4"/>
<dbReference type="KEGG" id="sls:SLINC_4470"/>
<organism evidence="1 2">
    <name type="scientific">Streptomyces lincolnensis</name>
    <dbReference type="NCBI Taxonomy" id="1915"/>
    <lineage>
        <taxon>Bacteria</taxon>
        <taxon>Bacillati</taxon>
        <taxon>Actinomycetota</taxon>
        <taxon>Actinomycetes</taxon>
        <taxon>Kitasatosporales</taxon>
        <taxon>Streptomycetaceae</taxon>
        <taxon>Streptomyces</taxon>
    </lineage>
</organism>
<dbReference type="EMBL" id="CP016438">
    <property type="protein sequence ID" value="ANS66694.1"/>
    <property type="molecule type" value="Genomic_DNA"/>
</dbReference>
<dbReference type="STRING" id="1915.SLINC_4470"/>
<protein>
    <submittedName>
        <fullName evidence="1">Large secreted protein</fullName>
    </submittedName>
</protein>